<protein>
    <submittedName>
        <fullName evidence="3">ABC transporter permease</fullName>
    </submittedName>
</protein>
<sequence>MKNNFSLIAIFWKIQWNNYKNDYASITLGFVLTTIMVFCWLMFKPKNGLFTADPFILASGIGITTIRNAQYNLSNVLGDWRFKGTLTKLKQTPLSKGIAFFSILAFNWAINFVIITLIFIMGMMFPEQRRLIQFVDWTVFLSGLFLHIIMCSLLGMLLQFWIKSRDWKQVFCLVCYFGAMYLLGLGIPWKVVGNVPWLNYLLYIAPQRYTITLMQSGWIGKAYPNLGMPVVGDGKWHMGDGHDFPGSVDPDSFLASAGFGFGHHLWLVYLAIFAWFALICLIIYWGYRRQNIFNSRGIKSYQGVNKRILYINQIKKTQSLTELNQVINQINLEAKNEKEKLKIKNARYKKPKKVVR</sequence>
<accession>A0A2S5RDR0</accession>
<dbReference type="AlphaFoldDB" id="A0A2S5RDR0"/>
<evidence type="ECO:0000313" key="4">
    <source>
        <dbReference type="Proteomes" id="UP000237865"/>
    </source>
</evidence>
<feature type="transmembrane region" description="Helical" evidence="2">
    <location>
        <begin position="170"/>
        <end position="189"/>
    </location>
</feature>
<feature type="transmembrane region" description="Helical" evidence="2">
    <location>
        <begin position="98"/>
        <end position="125"/>
    </location>
</feature>
<keyword evidence="2" id="KW-0472">Membrane</keyword>
<gene>
    <name evidence="3" type="ORF">ELUCI_v1c05490</name>
</gene>
<keyword evidence="1" id="KW-0175">Coiled coil</keyword>
<evidence type="ECO:0000256" key="1">
    <source>
        <dbReference type="SAM" id="Coils"/>
    </source>
</evidence>
<dbReference type="EMBL" id="PHNE01000002">
    <property type="protein sequence ID" value="PPE05456.1"/>
    <property type="molecule type" value="Genomic_DNA"/>
</dbReference>
<feature type="transmembrane region" description="Helical" evidence="2">
    <location>
        <begin position="137"/>
        <end position="158"/>
    </location>
</feature>
<feature type="transmembrane region" description="Helical" evidence="2">
    <location>
        <begin position="266"/>
        <end position="287"/>
    </location>
</feature>
<keyword evidence="2" id="KW-1133">Transmembrane helix</keyword>
<reference evidence="3 4" key="1">
    <citation type="submission" date="2017-11" db="EMBL/GenBank/DDBJ databases">
        <title>Genome sequence of Entomoplasma lucivorax PIPN-2 (ATCC 49196).</title>
        <authorList>
            <person name="Lo W.-S."/>
            <person name="Gasparich G.E."/>
            <person name="Kuo C.-H."/>
        </authorList>
    </citation>
    <scope>NUCLEOTIDE SEQUENCE [LARGE SCALE GENOMIC DNA]</scope>
    <source>
        <strain evidence="3 4">PIPN-2</strain>
    </source>
</reference>
<name>A0A2S5RDR0_9MOLU</name>
<proteinExistence type="predicted"/>
<dbReference type="RefSeq" id="WP_028126381.1">
    <property type="nucleotide sequence ID" value="NZ_PHNE01000002.1"/>
</dbReference>
<dbReference type="Proteomes" id="UP000237865">
    <property type="component" value="Unassembled WGS sequence"/>
</dbReference>
<evidence type="ECO:0000256" key="2">
    <source>
        <dbReference type="SAM" id="Phobius"/>
    </source>
</evidence>
<comment type="caution">
    <text evidence="3">The sequence shown here is derived from an EMBL/GenBank/DDBJ whole genome shotgun (WGS) entry which is preliminary data.</text>
</comment>
<evidence type="ECO:0000313" key="3">
    <source>
        <dbReference type="EMBL" id="PPE05456.1"/>
    </source>
</evidence>
<keyword evidence="2" id="KW-0812">Transmembrane</keyword>
<feature type="transmembrane region" description="Helical" evidence="2">
    <location>
        <begin position="23"/>
        <end position="43"/>
    </location>
</feature>
<keyword evidence="4" id="KW-1185">Reference proteome</keyword>
<feature type="coiled-coil region" evidence="1">
    <location>
        <begin position="320"/>
        <end position="347"/>
    </location>
</feature>
<organism evidence="3 4">
    <name type="scientific">Williamsoniiplasma lucivorax</name>
    <dbReference type="NCBI Taxonomy" id="209274"/>
    <lineage>
        <taxon>Bacteria</taxon>
        <taxon>Bacillati</taxon>
        <taxon>Mycoplasmatota</taxon>
        <taxon>Mollicutes</taxon>
        <taxon>Entomoplasmatales</taxon>
        <taxon>Williamsoniiplasma</taxon>
    </lineage>
</organism>